<dbReference type="GO" id="GO:0046872">
    <property type="term" value="F:metal ion binding"/>
    <property type="evidence" value="ECO:0007669"/>
    <property type="project" value="UniProtKB-UniRule"/>
</dbReference>
<dbReference type="InterPro" id="IPR002585">
    <property type="entry name" value="Cyt-d_ubiquinol_oxidase_su_1"/>
</dbReference>
<keyword evidence="6 12" id="KW-0812">Transmembrane</keyword>
<keyword evidence="3 12" id="KW-0813">Transport</keyword>
<dbReference type="GO" id="GO:0020037">
    <property type="term" value="F:heme binding"/>
    <property type="evidence" value="ECO:0007669"/>
    <property type="project" value="TreeGrafter"/>
</dbReference>
<keyword evidence="13" id="KW-0560">Oxidoreductase</keyword>
<feature type="transmembrane region" description="Helical" evidence="12">
    <location>
        <begin position="12"/>
        <end position="34"/>
    </location>
</feature>
<dbReference type="Proteomes" id="UP000182800">
    <property type="component" value="Unassembled WGS sequence"/>
</dbReference>
<dbReference type="STRING" id="1653334.GA0071312_0282"/>
<dbReference type="GO" id="GO:0016682">
    <property type="term" value="F:oxidoreductase activity, acting on diphenols and related substances as donors, oxygen as acceptor"/>
    <property type="evidence" value="ECO:0007669"/>
    <property type="project" value="TreeGrafter"/>
</dbReference>
<evidence type="ECO:0000256" key="6">
    <source>
        <dbReference type="ARBA" id="ARBA00022692"/>
    </source>
</evidence>
<evidence type="ECO:0000256" key="7">
    <source>
        <dbReference type="ARBA" id="ARBA00022723"/>
    </source>
</evidence>
<keyword evidence="8 12" id="KW-0249">Electron transport</keyword>
<evidence type="ECO:0000256" key="10">
    <source>
        <dbReference type="ARBA" id="ARBA00023004"/>
    </source>
</evidence>
<dbReference type="EMBL" id="FMBM01000001">
    <property type="protein sequence ID" value="SCC78433.1"/>
    <property type="molecule type" value="Genomic_DNA"/>
</dbReference>
<dbReference type="GO" id="GO:0070069">
    <property type="term" value="C:cytochrome complex"/>
    <property type="evidence" value="ECO:0007669"/>
    <property type="project" value="UniProtKB-UniRule"/>
</dbReference>
<comment type="similarity">
    <text evidence="2 12">Belongs to the cytochrome ubiquinol oxidase subunit 1 family.</text>
</comment>
<feature type="transmembrane region" description="Helical" evidence="12">
    <location>
        <begin position="128"/>
        <end position="151"/>
    </location>
</feature>
<feature type="transmembrane region" description="Helical" evidence="12">
    <location>
        <begin position="322"/>
        <end position="344"/>
    </location>
</feature>
<keyword evidence="10 12" id="KW-0408">Iron</keyword>
<evidence type="ECO:0000256" key="5">
    <source>
        <dbReference type="ARBA" id="ARBA00022617"/>
    </source>
</evidence>
<dbReference type="GO" id="GO:0009055">
    <property type="term" value="F:electron transfer activity"/>
    <property type="evidence" value="ECO:0007669"/>
    <property type="project" value="UniProtKB-UniRule"/>
</dbReference>
<evidence type="ECO:0000313" key="13">
    <source>
        <dbReference type="EMBL" id="KPQ09644.1"/>
    </source>
</evidence>
<dbReference type="PANTHER" id="PTHR30365:SF14">
    <property type="entry name" value="CYTOCHROME BD MENAQUINOL OXIDASE SUBUNIT I-RELATED"/>
    <property type="match status" value="1"/>
</dbReference>
<sequence length="465" mass="51050">MMDTLILSRIQFGANITFHILFPTITIALGWVLLFFKLRYNRTGEMAWMDAYKFWVKVFALTFALGVVSGVTMSFQFGTNWPGFMESVGNVAGPLLAYEILTAFFLEATFLAVMLFGFNRVSNRIHTLATVLVAFGTTMSAFWILVLNSWMHTPQGFEMRDGVAFVTDWWEVIFNPSMPYRLTHMLLASGLTVAFLVAGVSAYRLLRGDRSEGVGKALRTGVVMAALLIPAQIFAGDMHGLNTLEHQPQKIAAMEGNWETRGNVPLVLFTLPDEQARENRFEIAIPNGASLILKHDPAGVVPGLNDFVREDGSVAHPPVAPVFFAFRIMVGIGMLMLVASWYGGWQLYRRGTLPPWMLRGFVAMTFSGWVATVAGWYVTEIGRQPWLVSGVLTTAEAVTTTPVGMVASTLAMYLAIYAALTAAYVWTLFHLARRDGASATLGQAVTPEVRVAKGGGRIAGPVPAE</sequence>
<evidence type="ECO:0000256" key="8">
    <source>
        <dbReference type="ARBA" id="ARBA00022982"/>
    </source>
</evidence>
<evidence type="ECO:0000313" key="16">
    <source>
        <dbReference type="Proteomes" id="UP000182800"/>
    </source>
</evidence>
<feature type="transmembrane region" description="Helical" evidence="12">
    <location>
        <begin position="218"/>
        <end position="235"/>
    </location>
</feature>
<evidence type="ECO:0000256" key="12">
    <source>
        <dbReference type="PIRNR" id="PIRNR006446"/>
    </source>
</evidence>
<evidence type="ECO:0000256" key="11">
    <source>
        <dbReference type="ARBA" id="ARBA00023136"/>
    </source>
</evidence>
<accession>A0A0P7Y606</accession>
<dbReference type="GO" id="GO:0019646">
    <property type="term" value="P:aerobic electron transport chain"/>
    <property type="evidence" value="ECO:0007669"/>
    <property type="project" value="InterPro"/>
</dbReference>
<feature type="transmembrane region" description="Helical" evidence="12">
    <location>
        <begin position="356"/>
        <end position="378"/>
    </location>
</feature>
<dbReference type="EC" id="1.10.3.-" evidence="13"/>
<organism evidence="13 15">
    <name type="scientific">Saliniramus fredricksonii</name>
    <dbReference type="NCBI Taxonomy" id="1653334"/>
    <lineage>
        <taxon>Bacteria</taxon>
        <taxon>Pseudomonadati</taxon>
        <taxon>Pseudomonadota</taxon>
        <taxon>Alphaproteobacteria</taxon>
        <taxon>Hyphomicrobiales</taxon>
        <taxon>Salinarimonadaceae</taxon>
        <taxon>Saliniramus</taxon>
    </lineage>
</organism>
<feature type="transmembrane region" description="Helical" evidence="12">
    <location>
        <begin position="185"/>
        <end position="206"/>
    </location>
</feature>
<dbReference type="GO" id="GO:0005886">
    <property type="term" value="C:plasma membrane"/>
    <property type="evidence" value="ECO:0007669"/>
    <property type="project" value="UniProtKB-SubCell"/>
</dbReference>
<evidence type="ECO:0000256" key="2">
    <source>
        <dbReference type="ARBA" id="ARBA00009819"/>
    </source>
</evidence>
<dbReference type="PATRIC" id="fig|1653334.4.peg.606"/>
<feature type="transmembrane region" description="Helical" evidence="12">
    <location>
        <begin position="54"/>
        <end position="75"/>
    </location>
</feature>
<evidence type="ECO:0000256" key="3">
    <source>
        <dbReference type="ARBA" id="ARBA00022448"/>
    </source>
</evidence>
<keyword evidence="4 12" id="KW-1003">Cell membrane</keyword>
<dbReference type="PIRSF" id="PIRSF006446">
    <property type="entry name" value="Cyt_quinol_oxidase_1"/>
    <property type="match status" value="1"/>
</dbReference>
<keyword evidence="11 12" id="KW-0472">Membrane</keyword>
<evidence type="ECO:0000313" key="14">
    <source>
        <dbReference type="EMBL" id="SCC78433.1"/>
    </source>
</evidence>
<evidence type="ECO:0000313" key="15">
    <source>
        <dbReference type="Proteomes" id="UP000050497"/>
    </source>
</evidence>
<keyword evidence="16" id="KW-1185">Reference proteome</keyword>
<keyword evidence="9 12" id="KW-1133">Transmembrane helix</keyword>
<dbReference type="EMBL" id="LJSX01000024">
    <property type="protein sequence ID" value="KPQ09644.1"/>
    <property type="molecule type" value="Genomic_DNA"/>
</dbReference>
<comment type="subcellular location">
    <subcellularLocation>
        <location evidence="12">Cell inner membrane</location>
    </subcellularLocation>
    <subcellularLocation>
        <location evidence="1">Cell membrane</location>
        <topology evidence="1">Multi-pass membrane protein</topology>
    </subcellularLocation>
</comment>
<dbReference type="PANTHER" id="PTHR30365">
    <property type="entry name" value="CYTOCHROME D UBIQUINOL OXIDASE"/>
    <property type="match status" value="1"/>
</dbReference>
<gene>
    <name evidence="13" type="primary">cydA</name>
    <name evidence="14" type="ORF">GA0071312_0282</name>
    <name evidence="13" type="ORF">HLUCCO17_14005</name>
</gene>
<reference evidence="13 15" key="1">
    <citation type="submission" date="2015-09" db="EMBL/GenBank/DDBJ databases">
        <title>Identification and resolution of microdiversity through metagenomic sequencing of parallel consortia.</title>
        <authorList>
            <person name="Nelson W.C."/>
            <person name="Romine M.F."/>
            <person name="Lindemann S.R."/>
        </authorList>
    </citation>
    <scope>NUCLEOTIDE SEQUENCE [LARGE SCALE GENOMIC DNA]</scope>
    <source>
        <strain evidence="13">HL-109</strain>
    </source>
</reference>
<protein>
    <submittedName>
        <fullName evidence="14">Cytochrome bd-I ubiquinol oxidase subunit 1 apoprotein</fullName>
    </submittedName>
    <submittedName>
        <fullName evidence="13">Cytochrome d ubiquinol oxidase subunit I</fullName>
        <ecNumber evidence="13">1.10.3.-</ecNumber>
    </submittedName>
</protein>
<evidence type="ECO:0000256" key="4">
    <source>
        <dbReference type="ARBA" id="ARBA00022475"/>
    </source>
</evidence>
<comment type="caution">
    <text evidence="13">The sequence shown here is derived from an EMBL/GenBank/DDBJ whole genome shotgun (WGS) entry which is preliminary data.</text>
</comment>
<proteinExistence type="inferred from homology"/>
<name>A0A0P7Y606_9HYPH</name>
<keyword evidence="5 12" id="KW-0349">Heme</keyword>
<evidence type="ECO:0000256" key="9">
    <source>
        <dbReference type="ARBA" id="ARBA00022989"/>
    </source>
</evidence>
<dbReference type="Pfam" id="PF01654">
    <property type="entry name" value="Cyt_bd_oxida_I"/>
    <property type="match status" value="1"/>
</dbReference>
<feature type="transmembrane region" description="Helical" evidence="12">
    <location>
        <begin position="95"/>
        <end position="116"/>
    </location>
</feature>
<reference evidence="14 16" key="2">
    <citation type="submission" date="2016-08" db="EMBL/GenBank/DDBJ databases">
        <authorList>
            <person name="Varghese N."/>
            <person name="Submissions Spin"/>
        </authorList>
    </citation>
    <scope>NUCLEOTIDE SEQUENCE [LARGE SCALE GENOMIC DNA]</scope>
    <source>
        <strain evidence="14 16">HL-109</strain>
    </source>
</reference>
<dbReference type="AlphaFoldDB" id="A0A0P7Y606"/>
<dbReference type="Proteomes" id="UP000050497">
    <property type="component" value="Unassembled WGS sequence"/>
</dbReference>
<evidence type="ECO:0000256" key="1">
    <source>
        <dbReference type="ARBA" id="ARBA00004651"/>
    </source>
</evidence>
<keyword evidence="7 12" id="KW-0479">Metal-binding</keyword>
<feature type="transmembrane region" description="Helical" evidence="12">
    <location>
        <begin position="410"/>
        <end position="429"/>
    </location>
</feature>